<dbReference type="GO" id="GO:0016618">
    <property type="term" value="F:hydroxypyruvate reductase [NAD(P)H] activity"/>
    <property type="evidence" value="ECO:0007669"/>
    <property type="project" value="TreeGrafter"/>
</dbReference>
<dbReference type="InterPro" id="IPR050223">
    <property type="entry name" value="D-isomer_2-hydroxyacid_DH"/>
</dbReference>
<accession>X1AP44</accession>
<proteinExistence type="predicted"/>
<gene>
    <name evidence="4" type="ORF">S01H4_02839</name>
</gene>
<dbReference type="PANTHER" id="PTHR10996:SF178">
    <property type="entry name" value="2-HYDROXYACID DEHYDROGENASE YGL185C-RELATED"/>
    <property type="match status" value="1"/>
</dbReference>
<dbReference type="Gene3D" id="3.40.50.720">
    <property type="entry name" value="NAD(P)-binding Rossmann-like Domain"/>
    <property type="match status" value="1"/>
</dbReference>
<keyword evidence="2" id="KW-0520">NAD</keyword>
<protein>
    <recommendedName>
        <fullName evidence="3">D-isomer specific 2-hydroxyacid dehydrogenase catalytic domain-containing protein</fullName>
    </recommendedName>
</protein>
<dbReference type="AlphaFoldDB" id="X1AP44"/>
<dbReference type="GO" id="GO:0005829">
    <property type="term" value="C:cytosol"/>
    <property type="evidence" value="ECO:0007669"/>
    <property type="project" value="TreeGrafter"/>
</dbReference>
<sequence length="114" mass="12564">MKPKVFVTRKLPEKALEMIKAECDMEINPHDRLLTKKELVSGVSDKDGLLCLLTDEIDEEVIDSGSNLRIIANYAVGYNNIDVSAATKRKIPVTNTPGVLTDTTADMAWALIFA</sequence>
<dbReference type="InterPro" id="IPR006139">
    <property type="entry name" value="D-isomer_2_OHA_DH_cat_dom"/>
</dbReference>
<dbReference type="EMBL" id="BART01000655">
    <property type="protein sequence ID" value="GAG74073.1"/>
    <property type="molecule type" value="Genomic_DNA"/>
</dbReference>
<dbReference type="GO" id="GO:0030267">
    <property type="term" value="F:glyoxylate reductase (NADPH) activity"/>
    <property type="evidence" value="ECO:0007669"/>
    <property type="project" value="TreeGrafter"/>
</dbReference>
<evidence type="ECO:0000259" key="3">
    <source>
        <dbReference type="Pfam" id="PF00389"/>
    </source>
</evidence>
<organism evidence="4">
    <name type="scientific">marine sediment metagenome</name>
    <dbReference type="NCBI Taxonomy" id="412755"/>
    <lineage>
        <taxon>unclassified sequences</taxon>
        <taxon>metagenomes</taxon>
        <taxon>ecological metagenomes</taxon>
    </lineage>
</organism>
<dbReference type="SUPFAM" id="SSF52283">
    <property type="entry name" value="Formate/glycerate dehydrogenase catalytic domain-like"/>
    <property type="match status" value="1"/>
</dbReference>
<dbReference type="PANTHER" id="PTHR10996">
    <property type="entry name" value="2-HYDROXYACID DEHYDROGENASE-RELATED"/>
    <property type="match status" value="1"/>
</dbReference>
<evidence type="ECO:0000256" key="2">
    <source>
        <dbReference type="ARBA" id="ARBA00023027"/>
    </source>
</evidence>
<reference evidence="4" key="1">
    <citation type="journal article" date="2014" name="Front. Microbiol.">
        <title>High frequency of phylogenetically diverse reductive dehalogenase-homologous genes in deep subseafloor sedimentary metagenomes.</title>
        <authorList>
            <person name="Kawai M."/>
            <person name="Futagami T."/>
            <person name="Toyoda A."/>
            <person name="Takaki Y."/>
            <person name="Nishi S."/>
            <person name="Hori S."/>
            <person name="Arai W."/>
            <person name="Tsubouchi T."/>
            <person name="Morono Y."/>
            <person name="Uchiyama I."/>
            <person name="Ito T."/>
            <person name="Fujiyama A."/>
            <person name="Inagaki F."/>
            <person name="Takami H."/>
        </authorList>
    </citation>
    <scope>NUCLEOTIDE SEQUENCE</scope>
    <source>
        <strain evidence="4">Expedition CK06-06</strain>
    </source>
</reference>
<name>X1AP44_9ZZZZ</name>
<comment type="caution">
    <text evidence="4">The sequence shown here is derived from an EMBL/GenBank/DDBJ whole genome shotgun (WGS) entry which is preliminary data.</text>
</comment>
<feature type="non-terminal residue" evidence="4">
    <location>
        <position position="114"/>
    </location>
</feature>
<dbReference type="GO" id="GO:0051287">
    <property type="term" value="F:NAD binding"/>
    <property type="evidence" value="ECO:0007669"/>
    <property type="project" value="InterPro"/>
</dbReference>
<evidence type="ECO:0000256" key="1">
    <source>
        <dbReference type="ARBA" id="ARBA00023002"/>
    </source>
</evidence>
<feature type="domain" description="D-isomer specific 2-hydroxyacid dehydrogenase catalytic" evidence="3">
    <location>
        <begin position="5"/>
        <end position="109"/>
    </location>
</feature>
<evidence type="ECO:0000313" key="4">
    <source>
        <dbReference type="EMBL" id="GAG74073.1"/>
    </source>
</evidence>
<dbReference type="Pfam" id="PF00389">
    <property type="entry name" value="2-Hacid_dh"/>
    <property type="match status" value="1"/>
</dbReference>
<keyword evidence="1" id="KW-0560">Oxidoreductase</keyword>